<dbReference type="GO" id="GO:0098797">
    <property type="term" value="C:plasma membrane protein complex"/>
    <property type="evidence" value="ECO:0007669"/>
    <property type="project" value="TreeGrafter"/>
</dbReference>
<accession>A0AA45C5U0</accession>
<dbReference type="PANTHER" id="PTHR30489">
    <property type="entry name" value="LIPOPROTEIN-RELEASING SYSTEM TRANSMEMBRANE PROTEIN LOLE"/>
    <property type="match status" value="1"/>
</dbReference>
<dbReference type="GO" id="GO:0044874">
    <property type="term" value="P:lipoprotein localization to outer membrane"/>
    <property type="evidence" value="ECO:0007669"/>
    <property type="project" value="TreeGrafter"/>
</dbReference>
<feature type="transmembrane region" description="Helical" evidence="7">
    <location>
        <begin position="299"/>
        <end position="326"/>
    </location>
</feature>
<evidence type="ECO:0000256" key="2">
    <source>
        <dbReference type="ARBA" id="ARBA00005236"/>
    </source>
</evidence>
<reference evidence="10 11" key="1">
    <citation type="submission" date="2018-05" db="EMBL/GenBank/DDBJ databases">
        <title>Genomic Encyclopedia of Type Strains, Phase IV (KMG-IV): sequencing the most valuable type-strain genomes for metagenomic binning, comparative biology and taxonomic classification.</title>
        <authorList>
            <person name="Goeker M."/>
        </authorList>
    </citation>
    <scope>NUCLEOTIDE SEQUENCE [LARGE SCALE GENOMIC DNA]</scope>
    <source>
        <strain evidence="10 11">DSM 24906</strain>
    </source>
</reference>
<feature type="domain" description="MacB-like periplasmic core" evidence="9">
    <location>
        <begin position="19"/>
        <end position="183"/>
    </location>
</feature>
<evidence type="ECO:0000256" key="1">
    <source>
        <dbReference type="ARBA" id="ARBA00004651"/>
    </source>
</evidence>
<comment type="caution">
    <text evidence="10">The sequence shown here is derived from an EMBL/GenBank/DDBJ whole genome shotgun (WGS) entry which is preliminary data.</text>
</comment>
<sequence length="383" mass="42988">MRLSFDIAWRFLKKSGGQTFLIVAGISIGVAIQIFIGLLIQSLQINLIEDLIGNSPHIILKAKDNYIKDYKNIIEEFRIYDDITFINESNVEPLTLVVNDENFNMIMKGINFEEGYEIYDLKEKIDTDLNEEGIYLGANFKDDYGLKVGDDVEFFVVKFRKLFKAKIVGFFDFDNSNLNSSWMIASNKYMSSLFDYDNNFSIIEMQIDKPLDVELIYNSLINDNNINYSDLELTNWKLENESFVGGLNGQSASSLIIQIFVIVSVALAISSVLTISVLQKSKEIGILKAMGINNNSASFIFIYQGFLLGVIGAIVGLIFAFLLLWMFSTFAINSDGSPVVKITINYFYISLSVLIAIFSSTIASVIAARKSSKLSPIEVIKNG</sequence>
<evidence type="ECO:0000259" key="8">
    <source>
        <dbReference type="Pfam" id="PF02687"/>
    </source>
</evidence>
<evidence type="ECO:0000256" key="6">
    <source>
        <dbReference type="ARBA" id="ARBA00023136"/>
    </source>
</evidence>
<dbReference type="Proteomes" id="UP000245921">
    <property type="component" value="Unassembled WGS sequence"/>
</dbReference>
<name>A0AA45C5U0_9BACT</name>
<dbReference type="PANTHER" id="PTHR30489:SF0">
    <property type="entry name" value="LIPOPROTEIN-RELEASING SYSTEM TRANSMEMBRANE PROTEIN LOLE"/>
    <property type="match status" value="1"/>
</dbReference>
<dbReference type="AlphaFoldDB" id="A0AA45C5U0"/>
<evidence type="ECO:0000256" key="7">
    <source>
        <dbReference type="SAM" id="Phobius"/>
    </source>
</evidence>
<dbReference type="Pfam" id="PF02687">
    <property type="entry name" value="FtsX"/>
    <property type="match status" value="1"/>
</dbReference>
<evidence type="ECO:0000256" key="4">
    <source>
        <dbReference type="ARBA" id="ARBA00022692"/>
    </source>
</evidence>
<proteinExistence type="inferred from homology"/>
<comment type="subcellular location">
    <subcellularLocation>
        <location evidence="1">Cell membrane</location>
        <topology evidence="1">Multi-pass membrane protein</topology>
    </subcellularLocation>
</comment>
<evidence type="ECO:0000256" key="3">
    <source>
        <dbReference type="ARBA" id="ARBA00022475"/>
    </source>
</evidence>
<feature type="transmembrane region" description="Helical" evidence="7">
    <location>
        <begin position="20"/>
        <end position="40"/>
    </location>
</feature>
<dbReference type="InterPro" id="IPR051447">
    <property type="entry name" value="Lipoprotein-release_system"/>
</dbReference>
<dbReference type="InterPro" id="IPR025857">
    <property type="entry name" value="MacB_PCD"/>
</dbReference>
<dbReference type="InterPro" id="IPR003838">
    <property type="entry name" value="ABC3_permease_C"/>
</dbReference>
<keyword evidence="5 7" id="KW-1133">Transmembrane helix</keyword>
<dbReference type="RefSeq" id="WP_158274863.1">
    <property type="nucleotide sequence ID" value="NZ_QGGI01000013.1"/>
</dbReference>
<gene>
    <name evidence="10" type="ORF">C7380_11337</name>
</gene>
<evidence type="ECO:0000256" key="5">
    <source>
        <dbReference type="ARBA" id="ARBA00022989"/>
    </source>
</evidence>
<keyword evidence="3" id="KW-1003">Cell membrane</keyword>
<protein>
    <submittedName>
        <fullName evidence="10">Lipoprotein-releasing system permease protein</fullName>
    </submittedName>
</protein>
<evidence type="ECO:0000313" key="11">
    <source>
        <dbReference type="Proteomes" id="UP000245921"/>
    </source>
</evidence>
<keyword evidence="11" id="KW-1185">Reference proteome</keyword>
<feature type="transmembrane region" description="Helical" evidence="7">
    <location>
        <begin position="255"/>
        <end position="278"/>
    </location>
</feature>
<keyword evidence="4 7" id="KW-0812">Transmembrane</keyword>
<comment type="similarity">
    <text evidence="2">Belongs to the ABC-4 integral membrane protein family. LolC/E subfamily.</text>
</comment>
<dbReference type="EMBL" id="QGGI01000013">
    <property type="protein sequence ID" value="PWJ90049.1"/>
    <property type="molecule type" value="Genomic_DNA"/>
</dbReference>
<feature type="transmembrane region" description="Helical" evidence="7">
    <location>
        <begin position="346"/>
        <end position="368"/>
    </location>
</feature>
<evidence type="ECO:0000313" key="10">
    <source>
        <dbReference type="EMBL" id="PWJ90049.1"/>
    </source>
</evidence>
<keyword evidence="10" id="KW-0449">Lipoprotein</keyword>
<organism evidence="10 11">
    <name type="scientific">Oceanotoga teriensis</name>
    <dbReference type="NCBI Taxonomy" id="515440"/>
    <lineage>
        <taxon>Bacteria</taxon>
        <taxon>Thermotogati</taxon>
        <taxon>Thermotogota</taxon>
        <taxon>Thermotogae</taxon>
        <taxon>Petrotogales</taxon>
        <taxon>Petrotogaceae</taxon>
        <taxon>Oceanotoga</taxon>
    </lineage>
</organism>
<evidence type="ECO:0000259" key="9">
    <source>
        <dbReference type="Pfam" id="PF12704"/>
    </source>
</evidence>
<keyword evidence="6 7" id="KW-0472">Membrane</keyword>
<dbReference type="Pfam" id="PF12704">
    <property type="entry name" value="MacB_PCD"/>
    <property type="match status" value="1"/>
</dbReference>
<feature type="domain" description="ABC3 transporter permease C-terminal" evidence="8">
    <location>
        <begin position="257"/>
        <end position="376"/>
    </location>
</feature>